<dbReference type="Pfam" id="PF20160">
    <property type="entry name" value="C-JID"/>
    <property type="match status" value="1"/>
</dbReference>
<dbReference type="InterPro" id="IPR045344">
    <property type="entry name" value="C-JID"/>
</dbReference>
<dbReference type="Proteomes" id="UP000824890">
    <property type="component" value="Unassembled WGS sequence"/>
</dbReference>
<keyword evidence="3" id="KW-0677">Repeat</keyword>
<keyword evidence="10" id="KW-1185">Reference proteome</keyword>
<evidence type="ECO:0000256" key="2">
    <source>
        <dbReference type="ARBA" id="ARBA00022614"/>
    </source>
</evidence>
<evidence type="ECO:0000313" key="9">
    <source>
        <dbReference type="EMBL" id="KAH0910099.1"/>
    </source>
</evidence>
<gene>
    <name evidence="9" type="ORF">HID58_033420</name>
</gene>
<dbReference type="EC" id="3.2.2.6" evidence="1"/>
<evidence type="ECO:0000256" key="6">
    <source>
        <dbReference type="SAM" id="MobiDB-lite"/>
    </source>
</evidence>
<evidence type="ECO:0000256" key="1">
    <source>
        <dbReference type="ARBA" id="ARBA00011982"/>
    </source>
</evidence>
<feature type="compositionally biased region" description="Basic and acidic residues" evidence="6">
    <location>
        <begin position="58"/>
        <end position="69"/>
    </location>
</feature>
<dbReference type="PRINTS" id="PR00364">
    <property type="entry name" value="DISEASERSIST"/>
</dbReference>
<dbReference type="InterPro" id="IPR002182">
    <property type="entry name" value="NB-ARC"/>
</dbReference>
<evidence type="ECO:0000256" key="3">
    <source>
        <dbReference type="ARBA" id="ARBA00022737"/>
    </source>
</evidence>
<name>A0ABQ8BZ77_BRANA</name>
<evidence type="ECO:0000313" key="10">
    <source>
        <dbReference type="Proteomes" id="UP000824890"/>
    </source>
</evidence>
<feature type="non-terminal residue" evidence="9">
    <location>
        <position position="1"/>
    </location>
</feature>
<dbReference type="Gene3D" id="3.40.50.300">
    <property type="entry name" value="P-loop containing nucleotide triphosphate hydrolases"/>
    <property type="match status" value="1"/>
</dbReference>
<feature type="domain" description="NB-ARC" evidence="7">
    <location>
        <begin position="80"/>
        <end position="241"/>
    </location>
</feature>
<dbReference type="SUPFAM" id="SSF52058">
    <property type="entry name" value="L domain-like"/>
    <property type="match status" value="1"/>
</dbReference>
<protein>
    <recommendedName>
        <fullName evidence="1">ADP-ribosyl cyclase/cyclic ADP-ribose hydrolase</fullName>
        <ecNumber evidence="1">3.2.2.6</ecNumber>
    </recommendedName>
</protein>
<dbReference type="Pfam" id="PF00931">
    <property type="entry name" value="NB-ARC"/>
    <property type="match status" value="1"/>
</dbReference>
<keyword evidence="2" id="KW-0433">Leucine-rich repeat</keyword>
<dbReference type="InterPro" id="IPR044974">
    <property type="entry name" value="Disease_R_plants"/>
</dbReference>
<organism evidence="9 10">
    <name type="scientific">Brassica napus</name>
    <name type="common">Rape</name>
    <dbReference type="NCBI Taxonomy" id="3708"/>
    <lineage>
        <taxon>Eukaryota</taxon>
        <taxon>Viridiplantae</taxon>
        <taxon>Streptophyta</taxon>
        <taxon>Embryophyta</taxon>
        <taxon>Tracheophyta</taxon>
        <taxon>Spermatophyta</taxon>
        <taxon>Magnoliopsida</taxon>
        <taxon>eudicotyledons</taxon>
        <taxon>Gunneridae</taxon>
        <taxon>Pentapetalae</taxon>
        <taxon>rosids</taxon>
        <taxon>malvids</taxon>
        <taxon>Brassicales</taxon>
        <taxon>Brassicaceae</taxon>
        <taxon>Brassiceae</taxon>
        <taxon>Brassica</taxon>
    </lineage>
</organism>
<evidence type="ECO:0000256" key="5">
    <source>
        <dbReference type="ARBA" id="ARBA00047304"/>
    </source>
</evidence>
<dbReference type="EMBL" id="JAGKQM010000009">
    <property type="protein sequence ID" value="KAH0910099.1"/>
    <property type="molecule type" value="Genomic_DNA"/>
</dbReference>
<dbReference type="PANTHER" id="PTHR11017">
    <property type="entry name" value="LEUCINE-RICH REPEAT-CONTAINING PROTEIN"/>
    <property type="match status" value="1"/>
</dbReference>
<reference evidence="9 10" key="1">
    <citation type="submission" date="2021-05" db="EMBL/GenBank/DDBJ databases">
        <title>Genome Assembly of Synthetic Allotetraploid Brassica napus Reveals Homoeologous Exchanges between Subgenomes.</title>
        <authorList>
            <person name="Davis J.T."/>
        </authorList>
    </citation>
    <scope>NUCLEOTIDE SEQUENCE [LARGE SCALE GENOMIC DNA]</scope>
    <source>
        <strain evidence="10">cv. Da-Ae</strain>
        <tissue evidence="9">Seedling</tissue>
    </source>
</reference>
<accession>A0ABQ8BZ77</accession>
<dbReference type="PANTHER" id="PTHR11017:SF264">
    <property type="entry name" value="ADP-RIBOSYL CYCLASE_CYCLIC ADP-RIBOSE HYDROLASE"/>
    <property type="match status" value="1"/>
</dbReference>
<comment type="caution">
    <text evidence="9">The sequence shown here is derived from an EMBL/GenBank/DDBJ whole genome shotgun (WGS) entry which is preliminary data.</text>
</comment>
<comment type="catalytic activity">
    <reaction evidence="5">
        <text>NAD(+) + H2O = ADP-D-ribose + nicotinamide + H(+)</text>
        <dbReference type="Rhea" id="RHEA:16301"/>
        <dbReference type="ChEBI" id="CHEBI:15377"/>
        <dbReference type="ChEBI" id="CHEBI:15378"/>
        <dbReference type="ChEBI" id="CHEBI:17154"/>
        <dbReference type="ChEBI" id="CHEBI:57540"/>
        <dbReference type="ChEBI" id="CHEBI:57967"/>
        <dbReference type="EC" id="3.2.2.6"/>
    </reaction>
    <physiologicalReaction direction="left-to-right" evidence="5">
        <dbReference type="Rhea" id="RHEA:16302"/>
    </physiologicalReaction>
</comment>
<dbReference type="Gene3D" id="3.80.10.10">
    <property type="entry name" value="Ribonuclease Inhibitor"/>
    <property type="match status" value="2"/>
</dbReference>
<evidence type="ECO:0000259" key="8">
    <source>
        <dbReference type="Pfam" id="PF20160"/>
    </source>
</evidence>
<keyword evidence="4" id="KW-0520">NAD</keyword>
<evidence type="ECO:0000259" key="7">
    <source>
        <dbReference type="Pfam" id="PF00931"/>
    </source>
</evidence>
<dbReference type="InterPro" id="IPR032675">
    <property type="entry name" value="LRR_dom_sf"/>
</dbReference>
<sequence length="932" mass="105990">VTFNPFTANKSIASLGFASLFLCRNQAEFTKKIAEHVREYLDKDLQLREQCPNPQGRGGEDCKPEEGSDRPLNIIKPGKKRLEQLEEKLAMDCDDNENRIVGVVGMAGVGKTYLAKTLFKKLKKKISSHAFIEFDNEVWKDQKLQKTLVESLLNNPISCDHRNPLEIWKDTLIKKKVVIVFDNVRDKKQIEPLVGNCNWIKKGSRIVITTRDKSLLKELTCDLYEVPKLSDIDSLELFRAQLSKKLRICYDELNEHQKNVFLDIAYFFRSRDEKYITSLVDSFDPEDAEGGKKLRGLTDKFLIDVCDGRVEMHDLLFMMATELLEINGGKYWLFPSNCAEITSALRKEEGRDKVRGVVIDMSEMKEMALDNELFVGMSSLRYLKVYNSRYPIECKAYCKLNVPDGFEFPLDNIVRYLDWVKFPGKVLPSDFDPKNLIDLRLRYSSITSVWNCAKDTPKLRWVDLSHSSRLSSLLGLSKAPTLLRLNLEGCTSLKKLPEEMKEMKSLVLLNLKECTSLLSLPTITIDSLKTLILSGCSNLGTFKVISKNLENVYLNGTGITELPPAIGNLQKLILLNLNDCEKLATLPNCLWNIKSLQELKLSRSSMIKSFPDVKEKMTNLQLLLLDETSITEMPCSFINLSFLRHLSLSRNNNICSLQFDISKLFHLKWLDVKCCTNLTCLPTLPPNLKCLNAYGCTSLRTLASPVAVLMPTKKIHYSTFIFTNCHKLEQASKSSIISYVQRKSELMSDDRYNQDFVFKSLIGTCLPECGMPAWFNHQEFGPVLNLEFPRDWNKGKLNGIALCVVVSFKDYKDQTNGLQVKCTCEFTNVSLSRESFIIGGWSEPGDEPHTIESDHVFIGYTTLFNIKKRHQFPSSTGVSFRFEVTNGTIEVAACKVMKCGFTLVYEPEDDYLSEATVKTGNGKFAKLLSMKI</sequence>
<feature type="region of interest" description="Disordered" evidence="6">
    <location>
        <begin position="49"/>
        <end position="71"/>
    </location>
</feature>
<evidence type="ECO:0000256" key="4">
    <source>
        <dbReference type="ARBA" id="ARBA00023027"/>
    </source>
</evidence>
<proteinExistence type="predicted"/>
<dbReference type="InterPro" id="IPR027417">
    <property type="entry name" value="P-loop_NTPase"/>
</dbReference>
<feature type="domain" description="C-JID" evidence="8">
    <location>
        <begin position="767"/>
        <end position="908"/>
    </location>
</feature>
<dbReference type="SUPFAM" id="SSF52540">
    <property type="entry name" value="P-loop containing nucleoside triphosphate hydrolases"/>
    <property type="match status" value="1"/>
</dbReference>